<keyword evidence="4" id="KW-1185">Reference proteome</keyword>
<reference evidence="3" key="2">
    <citation type="submission" date="2020-09" db="EMBL/GenBank/DDBJ databases">
        <authorList>
            <person name="Sun Q."/>
            <person name="Zhou Y."/>
        </authorList>
    </citation>
    <scope>NUCLEOTIDE SEQUENCE</scope>
    <source>
        <strain evidence="3">CGMCC 1.15320</strain>
    </source>
</reference>
<sequence length="193" mass="21489">MDVLSLGESLSFLAARSKNEMNDFWVFGYGSLMWRPGFAHVETQKARVYGYRRALCIYSHVHRGTPARPGLVLGLDRGGSCIGMAFRVPGELHDEVIAYLRERELVTNVYIERMLPMALENGGTVQGVAYVVDRRHEQYAGALMAEEAATHVAGAVGQAGPNEDYVFNTVEHLQALGIRDHWLEQVAARLKRA</sequence>
<keyword evidence="2" id="KW-0456">Lyase</keyword>
<evidence type="ECO:0000313" key="3">
    <source>
        <dbReference type="EMBL" id="GGA61971.1"/>
    </source>
</evidence>
<evidence type="ECO:0000313" key="4">
    <source>
        <dbReference type="Proteomes" id="UP000636264"/>
    </source>
</evidence>
<dbReference type="AlphaFoldDB" id="A0A916W314"/>
<reference evidence="3" key="1">
    <citation type="journal article" date="2014" name="Int. J. Syst. Evol. Microbiol.">
        <title>Complete genome sequence of Corynebacterium casei LMG S-19264T (=DSM 44701T), isolated from a smear-ripened cheese.</title>
        <authorList>
            <consortium name="US DOE Joint Genome Institute (JGI-PGF)"/>
            <person name="Walter F."/>
            <person name="Albersmeier A."/>
            <person name="Kalinowski J."/>
            <person name="Ruckert C."/>
        </authorList>
    </citation>
    <scope>NUCLEOTIDE SEQUENCE</scope>
    <source>
        <strain evidence="3">CGMCC 1.15320</strain>
    </source>
</reference>
<dbReference type="PANTHER" id="PTHR12192">
    <property type="entry name" value="CATION TRANSPORT PROTEIN CHAC-RELATED"/>
    <property type="match status" value="1"/>
</dbReference>
<dbReference type="InterPro" id="IPR036568">
    <property type="entry name" value="GGCT-like_sf"/>
</dbReference>
<dbReference type="GO" id="GO:0005737">
    <property type="term" value="C:cytoplasm"/>
    <property type="evidence" value="ECO:0007669"/>
    <property type="project" value="TreeGrafter"/>
</dbReference>
<dbReference type="CDD" id="cd06661">
    <property type="entry name" value="GGCT_like"/>
    <property type="match status" value="1"/>
</dbReference>
<proteinExistence type="predicted"/>
<dbReference type="GO" id="GO:0006751">
    <property type="term" value="P:glutathione catabolic process"/>
    <property type="evidence" value="ECO:0007669"/>
    <property type="project" value="InterPro"/>
</dbReference>
<name>A0A916W314_9HYPH</name>
<dbReference type="EC" id="4.3.2.7" evidence="1"/>
<dbReference type="Pfam" id="PF04752">
    <property type="entry name" value="ChaC"/>
    <property type="match status" value="1"/>
</dbReference>
<gene>
    <name evidence="3" type="ORF">GCM10011385_14660</name>
</gene>
<evidence type="ECO:0000256" key="1">
    <source>
        <dbReference type="ARBA" id="ARBA00012344"/>
    </source>
</evidence>
<accession>A0A916W314</accession>
<dbReference type="PANTHER" id="PTHR12192:SF2">
    <property type="entry name" value="GLUTATHIONE-SPECIFIC GAMMA-GLUTAMYLCYCLOTRANSFERASE 2"/>
    <property type="match status" value="1"/>
</dbReference>
<dbReference type="InterPro" id="IPR013024">
    <property type="entry name" value="GGCT-like"/>
</dbReference>
<dbReference type="EMBL" id="BMIF01000003">
    <property type="protein sequence ID" value="GGA61971.1"/>
    <property type="molecule type" value="Genomic_DNA"/>
</dbReference>
<dbReference type="Proteomes" id="UP000636264">
    <property type="component" value="Unassembled WGS sequence"/>
</dbReference>
<protein>
    <recommendedName>
        <fullName evidence="1">glutathione-specific gamma-glutamylcyclotransferase</fullName>
        <ecNumber evidence="1">4.3.2.7</ecNumber>
    </recommendedName>
</protein>
<evidence type="ECO:0000256" key="2">
    <source>
        <dbReference type="ARBA" id="ARBA00023239"/>
    </source>
</evidence>
<organism evidence="3 4">
    <name type="scientific">Nitratireductor aestuarii</name>
    <dbReference type="NCBI Taxonomy" id="1735103"/>
    <lineage>
        <taxon>Bacteria</taxon>
        <taxon>Pseudomonadati</taxon>
        <taxon>Pseudomonadota</taxon>
        <taxon>Alphaproteobacteria</taxon>
        <taxon>Hyphomicrobiales</taxon>
        <taxon>Phyllobacteriaceae</taxon>
        <taxon>Nitratireductor</taxon>
    </lineage>
</organism>
<dbReference type="InterPro" id="IPR006840">
    <property type="entry name" value="ChaC"/>
</dbReference>
<dbReference type="SUPFAM" id="SSF110857">
    <property type="entry name" value="Gamma-glutamyl cyclotransferase-like"/>
    <property type="match status" value="1"/>
</dbReference>
<dbReference type="GO" id="GO:0061928">
    <property type="term" value="F:glutathione specific gamma-glutamylcyclotransferase activity"/>
    <property type="evidence" value="ECO:0007669"/>
    <property type="project" value="UniProtKB-EC"/>
</dbReference>
<dbReference type="Gene3D" id="3.10.490.10">
    <property type="entry name" value="Gamma-glutamyl cyclotransferase-like"/>
    <property type="match status" value="1"/>
</dbReference>
<comment type="caution">
    <text evidence="3">The sequence shown here is derived from an EMBL/GenBank/DDBJ whole genome shotgun (WGS) entry which is preliminary data.</text>
</comment>